<accession>L1JFT3</accession>
<gene>
    <name evidence="1" type="ORF">GUITHDRAFT_107099</name>
</gene>
<dbReference type="OrthoDB" id="10057496at2759"/>
<dbReference type="Proteomes" id="UP000011087">
    <property type="component" value="Unassembled WGS sequence"/>
</dbReference>
<dbReference type="InterPro" id="IPR002110">
    <property type="entry name" value="Ankyrin_rpt"/>
</dbReference>
<dbReference type="AlphaFoldDB" id="L1JFT3"/>
<dbReference type="GeneID" id="17303827"/>
<keyword evidence="3" id="KW-1185">Reference proteome</keyword>
<dbReference type="InterPro" id="IPR036770">
    <property type="entry name" value="Ankyrin_rpt-contain_sf"/>
</dbReference>
<dbReference type="PaxDb" id="55529-EKX47187"/>
<reference evidence="3" key="2">
    <citation type="submission" date="2012-11" db="EMBL/GenBank/DDBJ databases">
        <authorList>
            <person name="Kuo A."/>
            <person name="Curtis B.A."/>
            <person name="Tanifuji G."/>
            <person name="Burki F."/>
            <person name="Gruber A."/>
            <person name="Irimia M."/>
            <person name="Maruyama S."/>
            <person name="Arias M.C."/>
            <person name="Ball S.G."/>
            <person name="Gile G.H."/>
            <person name="Hirakawa Y."/>
            <person name="Hopkins J.F."/>
            <person name="Rensing S.A."/>
            <person name="Schmutz J."/>
            <person name="Symeonidi A."/>
            <person name="Elias M."/>
            <person name="Eveleigh R.J."/>
            <person name="Herman E.K."/>
            <person name="Klute M.J."/>
            <person name="Nakayama T."/>
            <person name="Obornik M."/>
            <person name="Reyes-Prieto A."/>
            <person name="Armbrust E.V."/>
            <person name="Aves S.J."/>
            <person name="Beiko R.G."/>
            <person name="Coutinho P."/>
            <person name="Dacks J.B."/>
            <person name="Durnford D.G."/>
            <person name="Fast N.M."/>
            <person name="Green B.R."/>
            <person name="Grisdale C."/>
            <person name="Hempe F."/>
            <person name="Henrissat B."/>
            <person name="Hoppner M.P."/>
            <person name="Ishida K.-I."/>
            <person name="Kim E."/>
            <person name="Koreny L."/>
            <person name="Kroth P.G."/>
            <person name="Liu Y."/>
            <person name="Malik S.-B."/>
            <person name="Maier U.G."/>
            <person name="McRose D."/>
            <person name="Mock T."/>
            <person name="Neilson J.A."/>
            <person name="Onodera N.T."/>
            <person name="Poole A.M."/>
            <person name="Pritham E.J."/>
            <person name="Richards T.A."/>
            <person name="Rocap G."/>
            <person name="Roy S.W."/>
            <person name="Sarai C."/>
            <person name="Schaack S."/>
            <person name="Shirato S."/>
            <person name="Slamovits C.H."/>
            <person name="Spencer D.F."/>
            <person name="Suzuki S."/>
            <person name="Worden A.Z."/>
            <person name="Zauner S."/>
            <person name="Barry K."/>
            <person name="Bell C."/>
            <person name="Bharti A.K."/>
            <person name="Crow J.A."/>
            <person name="Grimwood J."/>
            <person name="Kramer R."/>
            <person name="Lindquist E."/>
            <person name="Lucas S."/>
            <person name="Salamov A."/>
            <person name="McFadden G.I."/>
            <person name="Lane C.E."/>
            <person name="Keeling P.J."/>
            <person name="Gray M.W."/>
            <person name="Grigoriev I.V."/>
            <person name="Archibald J.M."/>
        </authorList>
    </citation>
    <scope>NUCLEOTIDE SEQUENCE</scope>
    <source>
        <strain evidence="3">CCMP2712</strain>
    </source>
</reference>
<dbReference type="Gene3D" id="1.25.40.20">
    <property type="entry name" value="Ankyrin repeat-containing domain"/>
    <property type="match status" value="1"/>
</dbReference>
<sequence length="102" mass="11309">MDLHASMLQAREGMWMCYDTWLSKRVQSYLDVGKSFDGSTGAHVASSEGHMEVLRYLGEVGGRELLAQADEAGRTCAHYASKGEHVEVLKYLEEVCGLEIPD</sequence>
<proteinExistence type="predicted"/>
<evidence type="ECO:0000313" key="1">
    <source>
        <dbReference type="EMBL" id="EKX47187.1"/>
    </source>
</evidence>
<dbReference type="Pfam" id="PF13637">
    <property type="entry name" value="Ank_4"/>
    <property type="match status" value="1"/>
</dbReference>
<dbReference type="SUPFAM" id="SSF48403">
    <property type="entry name" value="Ankyrin repeat"/>
    <property type="match status" value="1"/>
</dbReference>
<evidence type="ECO:0000313" key="3">
    <source>
        <dbReference type="Proteomes" id="UP000011087"/>
    </source>
</evidence>
<organism evidence="1">
    <name type="scientific">Guillardia theta (strain CCMP2712)</name>
    <name type="common">Cryptophyte</name>
    <dbReference type="NCBI Taxonomy" id="905079"/>
    <lineage>
        <taxon>Eukaryota</taxon>
        <taxon>Cryptophyceae</taxon>
        <taxon>Pyrenomonadales</taxon>
        <taxon>Geminigeraceae</taxon>
        <taxon>Guillardia</taxon>
    </lineage>
</organism>
<dbReference type="RefSeq" id="XP_005834167.1">
    <property type="nucleotide sequence ID" value="XM_005834110.1"/>
</dbReference>
<dbReference type="KEGG" id="gtt:GUITHDRAFT_107099"/>
<dbReference type="SMART" id="SM00248">
    <property type="entry name" value="ANK"/>
    <property type="match status" value="2"/>
</dbReference>
<protein>
    <submittedName>
        <fullName evidence="1 2">Uncharacterized protein</fullName>
    </submittedName>
</protein>
<name>L1JFT3_GUITC</name>
<dbReference type="HOGENOM" id="CLU_2282823_0_0_1"/>
<reference evidence="2" key="3">
    <citation type="submission" date="2015-06" db="UniProtKB">
        <authorList>
            <consortium name="EnsemblProtists"/>
        </authorList>
    </citation>
    <scope>IDENTIFICATION</scope>
</reference>
<evidence type="ECO:0000313" key="2">
    <source>
        <dbReference type="EnsemblProtists" id="EKX47187"/>
    </source>
</evidence>
<reference evidence="1 3" key="1">
    <citation type="journal article" date="2012" name="Nature">
        <title>Algal genomes reveal evolutionary mosaicism and the fate of nucleomorphs.</title>
        <authorList>
            <consortium name="DOE Joint Genome Institute"/>
            <person name="Curtis B.A."/>
            <person name="Tanifuji G."/>
            <person name="Burki F."/>
            <person name="Gruber A."/>
            <person name="Irimia M."/>
            <person name="Maruyama S."/>
            <person name="Arias M.C."/>
            <person name="Ball S.G."/>
            <person name="Gile G.H."/>
            <person name="Hirakawa Y."/>
            <person name="Hopkins J.F."/>
            <person name="Kuo A."/>
            <person name="Rensing S.A."/>
            <person name="Schmutz J."/>
            <person name="Symeonidi A."/>
            <person name="Elias M."/>
            <person name="Eveleigh R.J."/>
            <person name="Herman E.K."/>
            <person name="Klute M.J."/>
            <person name="Nakayama T."/>
            <person name="Obornik M."/>
            <person name="Reyes-Prieto A."/>
            <person name="Armbrust E.V."/>
            <person name="Aves S.J."/>
            <person name="Beiko R.G."/>
            <person name="Coutinho P."/>
            <person name="Dacks J.B."/>
            <person name="Durnford D.G."/>
            <person name="Fast N.M."/>
            <person name="Green B.R."/>
            <person name="Grisdale C.J."/>
            <person name="Hempel F."/>
            <person name="Henrissat B."/>
            <person name="Hoppner M.P."/>
            <person name="Ishida K."/>
            <person name="Kim E."/>
            <person name="Koreny L."/>
            <person name="Kroth P.G."/>
            <person name="Liu Y."/>
            <person name="Malik S.B."/>
            <person name="Maier U.G."/>
            <person name="McRose D."/>
            <person name="Mock T."/>
            <person name="Neilson J.A."/>
            <person name="Onodera N.T."/>
            <person name="Poole A.M."/>
            <person name="Pritham E.J."/>
            <person name="Richards T.A."/>
            <person name="Rocap G."/>
            <person name="Roy S.W."/>
            <person name="Sarai C."/>
            <person name="Schaack S."/>
            <person name="Shirato S."/>
            <person name="Slamovits C.H."/>
            <person name="Spencer D.F."/>
            <person name="Suzuki S."/>
            <person name="Worden A.Z."/>
            <person name="Zauner S."/>
            <person name="Barry K."/>
            <person name="Bell C."/>
            <person name="Bharti A.K."/>
            <person name="Crow J.A."/>
            <person name="Grimwood J."/>
            <person name="Kramer R."/>
            <person name="Lindquist E."/>
            <person name="Lucas S."/>
            <person name="Salamov A."/>
            <person name="McFadden G.I."/>
            <person name="Lane C.E."/>
            <person name="Keeling P.J."/>
            <person name="Gray M.W."/>
            <person name="Grigoriev I.V."/>
            <person name="Archibald J.M."/>
        </authorList>
    </citation>
    <scope>NUCLEOTIDE SEQUENCE</scope>
    <source>
        <strain evidence="1 3">CCMP2712</strain>
    </source>
</reference>
<dbReference type="EMBL" id="JH992991">
    <property type="protein sequence ID" value="EKX47187.1"/>
    <property type="molecule type" value="Genomic_DNA"/>
</dbReference>
<dbReference type="EnsemblProtists" id="EKX47187">
    <property type="protein sequence ID" value="EKX47187"/>
    <property type="gene ID" value="GUITHDRAFT_107099"/>
</dbReference>